<proteinExistence type="predicted"/>
<dbReference type="GO" id="GO:0004519">
    <property type="term" value="F:endonuclease activity"/>
    <property type="evidence" value="ECO:0007669"/>
    <property type="project" value="UniProtKB-KW"/>
</dbReference>
<evidence type="ECO:0000313" key="3">
    <source>
        <dbReference type="Proteomes" id="UP000287224"/>
    </source>
</evidence>
<evidence type="ECO:0000259" key="1">
    <source>
        <dbReference type="Pfam" id="PF13391"/>
    </source>
</evidence>
<keyword evidence="2" id="KW-0255">Endonuclease</keyword>
<dbReference type="Pfam" id="PF13391">
    <property type="entry name" value="HNH_2"/>
    <property type="match status" value="1"/>
</dbReference>
<keyword evidence="3" id="KW-1185">Reference proteome</keyword>
<comment type="caution">
    <text evidence="2">The sequence shown here is derived from an EMBL/GenBank/DDBJ whole genome shotgun (WGS) entry which is preliminary data.</text>
</comment>
<keyword evidence="2" id="KW-0378">Hydrolase</keyword>
<keyword evidence="2" id="KW-0540">Nuclease</keyword>
<gene>
    <name evidence="2" type="ORF">KDAU_11650</name>
</gene>
<dbReference type="Proteomes" id="UP000287224">
    <property type="component" value="Unassembled WGS sequence"/>
</dbReference>
<accession>A0A401ZAK6</accession>
<feature type="domain" description="HNH nuclease" evidence="1">
    <location>
        <begin position="211"/>
        <end position="269"/>
    </location>
</feature>
<organism evidence="2 3">
    <name type="scientific">Dictyobacter aurantiacus</name>
    <dbReference type="NCBI Taxonomy" id="1936993"/>
    <lineage>
        <taxon>Bacteria</taxon>
        <taxon>Bacillati</taxon>
        <taxon>Chloroflexota</taxon>
        <taxon>Ktedonobacteria</taxon>
        <taxon>Ktedonobacterales</taxon>
        <taxon>Dictyobacteraceae</taxon>
        <taxon>Dictyobacter</taxon>
    </lineage>
</organism>
<evidence type="ECO:0000313" key="2">
    <source>
        <dbReference type="EMBL" id="GCE03836.1"/>
    </source>
</evidence>
<sequence>MDVVDLSRQDIAHQLLKIKQRQTPTPGKRQEDFNSVELLMCYGLFYILDPHRFGGRNIHLVPDELNVLARFFKRSVSSITSKMLNMDGSRAHGGKDEVRIFACLSASPDDYIALYKDVIRVARELLIGEDLLPDFLDLFHEKVSDDTLLLGQDELPVSNAYLLKTEEHRIKEVATAYELSNALTEKMFERKVRMAQHRFASTVLGNCKGTCVFCGFQPRMLGKNSGLLRASHIKPWAKSNDVERTDVRNGLTACVIHDAGFDQGYLTIEDTYVIRRAATLQQSIISDQVTEHYFGSIMYSTLLLPALAKKPALHYLHYHRENIFRG</sequence>
<protein>
    <submittedName>
        <fullName evidence="2">Restriction endonuclease</fullName>
    </submittedName>
</protein>
<dbReference type="InterPro" id="IPR003615">
    <property type="entry name" value="HNH_nuc"/>
</dbReference>
<dbReference type="OrthoDB" id="5678128at2"/>
<name>A0A401ZAK6_9CHLR</name>
<reference evidence="3" key="1">
    <citation type="submission" date="2018-12" db="EMBL/GenBank/DDBJ databases">
        <title>Tengunoibacter tsumagoiensis gen. nov., sp. nov., Dictyobacter kobayashii sp. nov., D. alpinus sp. nov., and D. joshuensis sp. nov. and description of Dictyobacteraceae fam. nov. within the order Ktedonobacterales isolated from Tengu-no-mugimeshi.</title>
        <authorList>
            <person name="Wang C.M."/>
            <person name="Zheng Y."/>
            <person name="Sakai Y."/>
            <person name="Toyoda A."/>
            <person name="Minakuchi Y."/>
            <person name="Abe K."/>
            <person name="Yokota A."/>
            <person name="Yabe S."/>
        </authorList>
    </citation>
    <scope>NUCLEOTIDE SEQUENCE [LARGE SCALE GENOMIC DNA]</scope>
    <source>
        <strain evidence="3">S-27</strain>
    </source>
</reference>
<dbReference type="EMBL" id="BIFQ01000001">
    <property type="protein sequence ID" value="GCE03836.1"/>
    <property type="molecule type" value="Genomic_DNA"/>
</dbReference>
<dbReference type="RefSeq" id="WP_126595064.1">
    <property type="nucleotide sequence ID" value="NZ_BIFQ01000001.1"/>
</dbReference>
<dbReference type="AlphaFoldDB" id="A0A401ZAK6"/>